<evidence type="ECO:0000313" key="2">
    <source>
        <dbReference type="EMBL" id="MDY2586829.1"/>
    </source>
</evidence>
<feature type="transmembrane region" description="Helical" evidence="1">
    <location>
        <begin position="360"/>
        <end position="380"/>
    </location>
</feature>
<reference evidence="2 3" key="1">
    <citation type="submission" date="2023-11" db="EMBL/GenBank/DDBJ databases">
        <title>Winogradskyella pelagius sp. nov., isolated from coastal sediment.</title>
        <authorList>
            <person name="Li F."/>
        </authorList>
    </citation>
    <scope>NUCLEOTIDE SEQUENCE [LARGE SCALE GENOMIC DNA]</scope>
    <source>
        <strain evidence="2 3">KCTC 23502</strain>
    </source>
</reference>
<keyword evidence="1" id="KW-0812">Transmembrane</keyword>
<dbReference type="EMBL" id="JAXDAE010000004">
    <property type="protein sequence ID" value="MDY2586829.1"/>
    <property type="molecule type" value="Genomic_DNA"/>
</dbReference>
<evidence type="ECO:0008006" key="4">
    <source>
        <dbReference type="Google" id="ProtNLM"/>
    </source>
</evidence>
<keyword evidence="1" id="KW-1133">Transmembrane helix</keyword>
<name>A0ABU5EPZ5_9FLAO</name>
<organism evidence="2 3">
    <name type="scientific">Winogradskyella aquimaris</name>
    <dbReference type="NCBI Taxonomy" id="864074"/>
    <lineage>
        <taxon>Bacteria</taxon>
        <taxon>Pseudomonadati</taxon>
        <taxon>Bacteroidota</taxon>
        <taxon>Flavobacteriia</taxon>
        <taxon>Flavobacteriales</taxon>
        <taxon>Flavobacteriaceae</taxon>
        <taxon>Winogradskyella</taxon>
    </lineage>
</organism>
<keyword evidence="3" id="KW-1185">Reference proteome</keyword>
<evidence type="ECO:0000313" key="3">
    <source>
        <dbReference type="Proteomes" id="UP001285855"/>
    </source>
</evidence>
<protein>
    <recommendedName>
        <fullName evidence="4">Chemotaxis protein</fullName>
    </recommendedName>
</protein>
<keyword evidence="1" id="KW-0472">Membrane</keyword>
<evidence type="ECO:0000256" key="1">
    <source>
        <dbReference type="SAM" id="Phobius"/>
    </source>
</evidence>
<proteinExistence type="predicted"/>
<accession>A0ABU5EPZ5</accession>
<dbReference type="Proteomes" id="UP001285855">
    <property type="component" value="Unassembled WGS sequence"/>
</dbReference>
<sequence>MLDKFRANFLKTVFYILTSVVAITFSSCSLVKIESEQKPLGVRELNTRLLTQNFAKTAMDRVELAADSISRLYPDKKNVQINTLYWKIQTSEELGKVSFQTEPKIALMDTWAYFLEAKQSLSLPELDNIFGSHKSLALEAINQNLEDIDNIALNVLPRGEYNEVKEFVREHAANTPLFMQKEFKHQSVRDSYLKFKNIPDSTAVQTVGTLSEVVADASNRIGYYSNASGKRFNWKTELMLKEKGIDSFAFEAKLAEIEAQFDRLVVVAENSPETIEEAIKEFRNKISPLFRNLNYEIGAAMQSLASDVQSVDTMLERERIALDSIIERERIALTMKADDLVNTGIENAFDGLGKTIRKSIIYFILLFIVVLGLPFYLGYLTGKRKTNKES</sequence>
<dbReference type="PROSITE" id="PS51257">
    <property type="entry name" value="PROKAR_LIPOPROTEIN"/>
    <property type="match status" value="1"/>
</dbReference>
<dbReference type="RefSeq" id="WP_320555204.1">
    <property type="nucleotide sequence ID" value="NZ_JAXDAE010000004.1"/>
</dbReference>
<gene>
    <name evidence="2" type="ORF">SNF14_05725</name>
</gene>
<comment type="caution">
    <text evidence="2">The sequence shown here is derived from an EMBL/GenBank/DDBJ whole genome shotgun (WGS) entry which is preliminary data.</text>
</comment>